<evidence type="ECO:0000256" key="2">
    <source>
        <dbReference type="SAM" id="SignalP"/>
    </source>
</evidence>
<protein>
    <recommendedName>
        <fullName evidence="5">DUF4134 domain-containing protein</fullName>
    </recommendedName>
</protein>
<dbReference type="InterPro" id="IPR043993">
    <property type="entry name" value="T4SS_pilin"/>
</dbReference>
<organism evidence="3 4">
    <name type="scientific">Candidatus Komeilibacteria bacterium RIFOXYC1_FULL_37_11</name>
    <dbReference type="NCBI Taxonomy" id="1798555"/>
    <lineage>
        <taxon>Bacteria</taxon>
        <taxon>Candidatus Komeiliibacteriota</taxon>
    </lineage>
</organism>
<sequence>MKKILAFALLLAPIMANAQTALDDWGYNDFTDAEVALGSRSLRDTIGGVVNIILGFLGILTTVAILWGGFNMMTSGGNAEKSEKGKGVVIAGAIGLIIVLTAYAISRFVLSELYSETF</sequence>
<feature type="transmembrane region" description="Helical" evidence="1">
    <location>
        <begin position="46"/>
        <end position="67"/>
    </location>
</feature>
<keyword evidence="1" id="KW-1133">Transmembrane helix</keyword>
<evidence type="ECO:0000256" key="1">
    <source>
        <dbReference type="SAM" id="Phobius"/>
    </source>
</evidence>
<evidence type="ECO:0000313" key="3">
    <source>
        <dbReference type="EMBL" id="OGY94608.1"/>
    </source>
</evidence>
<comment type="caution">
    <text evidence="3">The sequence shown here is derived from an EMBL/GenBank/DDBJ whole genome shotgun (WGS) entry which is preliminary data.</text>
</comment>
<feature type="chain" id="PRO_5009582207" description="DUF4134 domain-containing protein" evidence="2">
    <location>
        <begin position="19"/>
        <end position="118"/>
    </location>
</feature>
<dbReference type="EMBL" id="MHKQ01000005">
    <property type="protein sequence ID" value="OGY94608.1"/>
    <property type="molecule type" value="Genomic_DNA"/>
</dbReference>
<dbReference type="Pfam" id="PF18895">
    <property type="entry name" value="T4SS_pilin"/>
    <property type="match status" value="1"/>
</dbReference>
<dbReference type="Proteomes" id="UP000177626">
    <property type="component" value="Unassembled WGS sequence"/>
</dbReference>
<accession>A0A1G2BZN0</accession>
<dbReference type="AlphaFoldDB" id="A0A1G2BZN0"/>
<evidence type="ECO:0008006" key="5">
    <source>
        <dbReference type="Google" id="ProtNLM"/>
    </source>
</evidence>
<name>A0A1G2BZN0_9BACT</name>
<keyword evidence="1" id="KW-0812">Transmembrane</keyword>
<evidence type="ECO:0000313" key="4">
    <source>
        <dbReference type="Proteomes" id="UP000177626"/>
    </source>
</evidence>
<keyword evidence="1" id="KW-0472">Membrane</keyword>
<reference evidence="3 4" key="1">
    <citation type="journal article" date="2016" name="Nat. Commun.">
        <title>Thousands of microbial genomes shed light on interconnected biogeochemical processes in an aquifer system.</title>
        <authorList>
            <person name="Anantharaman K."/>
            <person name="Brown C.T."/>
            <person name="Hug L.A."/>
            <person name="Sharon I."/>
            <person name="Castelle C.J."/>
            <person name="Probst A.J."/>
            <person name="Thomas B.C."/>
            <person name="Singh A."/>
            <person name="Wilkins M.J."/>
            <person name="Karaoz U."/>
            <person name="Brodie E.L."/>
            <person name="Williams K.H."/>
            <person name="Hubbard S.S."/>
            <person name="Banfield J.F."/>
        </authorList>
    </citation>
    <scope>NUCLEOTIDE SEQUENCE [LARGE SCALE GENOMIC DNA]</scope>
</reference>
<feature type="signal peptide" evidence="2">
    <location>
        <begin position="1"/>
        <end position="18"/>
    </location>
</feature>
<proteinExistence type="predicted"/>
<feature type="transmembrane region" description="Helical" evidence="1">
    <location>
        <begin position="88"/>
        <end position="110"/>
    </location>
</feature>
<gene>
    <name evidence="3" type="ORF">A2406_02155</name>
</gene>
<keyword evidence="2" id="KW-0732">Signal</keyword>